<evidence type="ECO:0000313" key="2">
    <source>
        <dbReference type="EMBL" id="QUL99407.1"/>
    </source>
</evidence>
<reference evidence="2" key="2">
    <citation type="journal article" date="2023" name="Biology">
        <title>Prokaryotic Life Associated with Coal-Fire Gas Vents Revealed by Metagenomics.</title>
        <authorList>
            <person name="Kadnikov V.V."/>
            <person name="Mardanov A.V."/>
            <person name="Beletsky A.V."/>
            <person name="Karnachuk O.V."/>
            <person name="Ravin N.V."/>
        </authorList>
    </citation>
    <scope>NUCLEOTIDE SEQUENCE</scope>
    <source>
        <strain evidence="2">Bu02</strain>
    </source>
</reference>
<sequence length="269" mass="29415">MDNVLTATGVFEPRKTRLLEIIEEAGGQWGIVIEDLDGKGSIHLNPENPFTAASVIKIPIMMAAFREARRGAVRLDDAIILRKEDKVGGSGVLKEFHNGLVITLLDAINLMIVVSDNTATNLVIDAIGKETVNQYMIEKGCTGSRLENYLMRPKPGGPFNTVTAKDITLLLKGLAERTIENRGDCDTMIGILRRQQYNEKIPRYLPREAVCAHKTGEVSGVTHDAGIVTSPKANFVIVCLSQNLEDTRRGVDVIGKVAKWAYDTLSGIS</sequence>
<gene>
    <name evidence="2" type="ORF">IMF26_05000</name>
</gene>
<dbReference type="SUPFAM" id="SSF56601">
    <property type="entry name" value="beta-lactamase/transpeptidase-like"/>
    <property type="match status" value="1"/>
</dbReference>
<dbReference type="InterPro" id="IPR012338">
    <property type="entry name" value="Beta-lactam/transpept-like"/>
</dbReference>
<dbReference type="PANTHER" id="PTHR35333">
    <property type="entry name" value="BETA-LACTAMASE"/>
    <property type="match status" value="1"/>
</dbReference>
<name>A0AAT9LFP5_9FIRM</name>
<dbReference type="GO" id="GO:0008800">
    <property type="term" value="F:beta-lactamase activity"/>
    <property type="evidence" value="ECO:0007669"/>
    <property type="project" value="InterPro"/>
</dbReference>
<keyword evidence="2" id="KW-0378">Hydrolase</keyword>
<accession>A0AAT9LFP5</accession>
<dbReference type="GO" id="GO:0046677">
    <property type="term" value="P:response to antibiotic"/>
    <property type="evidence" value="ECO:0007669"/>
    <property type="project" value="InterPro"/>
</dbReference>
<dbReference type="EMBL" id="CP062796">
    <property type="protein sequence ID" value="QUL99407.1"/>
    <property type="molecule type" value="Genomic_DNA"/>
</dbReference>
<dbReference type="GO" id="GO:0030655">
    <property type="term" value="P:beta-lactam antibiotic catabolic process"/>
    <property type="evidence" value="ECO:0007669"/>
    <property type="project" value="InterPro"/>
</dbReference>
<organism evidence="2">
    <name type="scientific">Candidatus Fermentithermobacillus carboniphilus</name>
    <dbReference type="NCBI Taxonomy" id="3085328"/>
    <lineage>
        <taxon>Bacteria</taxon>
        <taxon>Bacillati</taxon>
        <taxon>Bacillota</taxon>
        <taxon>Candidatus Fermentithermobacillia</taxon>
        <taxon>Candidatus Fermentithermobacillales</taxon>
        <taxon>Candidatus Fermentithermobacillaceae</taxon>
        <taxon>Candidatus Fermentithermobacillus</taxon>
    </lineage>
</organism>
<dbReference type="KEGG" id="fcz:IMF26_05000"/>
<dbReference type="InterPro" id="IPR000871">
    <property type="entry name" value="Beta-lactam_class-A"/>
</dbReference>
<evidence type="ECO:0000259" key="1">
    <source>
        <dbReference type="Pfam" id="PF13354"/>
    </source>
</evidence>
<proteinExistence type="predicted"/>
<reference evidence="2" key="1">
    <citation type="submission" date="2020-10" db="EMBL/GenBank/DDBJ databases">
        <authorList>
            <person name="Kadnikov V."/>
            <person name="Beletsky A.V."/>
            <person name="Mardanov A.V."/>
            <person name="Karnachuk O.V."/>
            <person name="Ravin N.V."/>
        </authorList>
    </citation>
    <scope>NUCLEOTIDE SEQUENCE</scope>
    <source>
        <strain evidence="2">Bu02</strain>
    </source>
</reference>
<dbReference type="InterPro" id="IPR045155">
    <property type="entry name" value="Beta-lactam_cat"/>
</dbReference>
<dbReference type="PANTHER" id="PTHR35333:SF3">
    <property type="entry name" value="BETA-LACTAMASE-TYPE TRANSPEPTIDASE FOLD CONTAINING PROTEIN"/>
    <property type="match status" value="1"/>
</dbReference>
<dbReference type="Pfam" id="PF13354">
    <property type="entry name" value="Beta-lactamase2"/>
    <property type="match status" value="1"/>
</dbReference>
<protein>
    <submittedName>
        <fullName evidence="2">Serine hydrolase</fullName>
    </submittedName>
</protein>
<feature type="domain" description="Beta-lactamase class A catalytic" evidence="1">
    <location>
        <begin position="30"/>
        <end position="238"/>
    </location>
</feature>
<dbReference type="AlphaFoldDB" id="A0AAT9LFP5"/>
<dbReference type="Gene3D" id="3.40.710.10">
    <property type="entry name" value="DD-peptidase/beta-lactamase superfamily"/>
    <property type="match status" value="1"/>
</dbReference>